<gene>
    <name evidence="2" type="ORF">E6K81_09185</name>
</gene>
<dbReference type="Proteomes" id="UP000319771">
    <property type="component" value="Unassembled WGS sequence"/>
</dbReference>
<accession>A0A538U7E1</accession>
<evidence type="ECO:0008006" key="4">
    <source>
        <dbReference type="Google" id="ProtNLM"/>
    </source>
</evidence>
<evidence type="ECO:0000313" key="3">
    <source>
        <dbReference type="Proteomes" id="UP000319771"/>
    </source>
</evidence>
<organism evidence="2 3">
    <name type="scientific">Eiseniibacteriota bacterium</name>
    <dbReference type="NCBI Taxonomy" id="2212470"/>
    <lineage>
        <taxon>Bacteria</taxon>
        <taxon>Candidatus Eiseniibacteriota</taxon>
    </lineage>
</organism>
<keyword evidence="1" id="KW-0812">Transmembrane</keyword>
<sequence length="139" mass="15392">MTPDARRPRHRGDFERGTTLVELMIALVMLSLGILAIAQLFPAGARGQLRDRLATSGSYYAHEKLEILNRVPWSDPLLSVGRHPAGTATEDLGTSGVWHRHYDVTTLPAPLEDLKKVTVTVDWTFGGARSVLATTYLRR</sequence>
<evidence type="ECO:0000313" key="2">
    <source>
        <dbReference type="EMBL" id="TMQ71810.1"/>
    </source>
</evidence>
<evidence type="ECO:0000256" key="1">
    <source>
        <dbReference type="SAM" id="Phobius"/>
    </source>
</evidence>
<protein>
    <recommendedName>
        <fullName evidence="4">Prepilin-type N-terminal cleavage/methylation domain-containing protein</fullName>
    </recommendedName>
</protein>
<name>A0A538U7E1_UNCEI</name>
<dbReference type="EMBL" id="VBPB01000141">
    <property type="protein sequence ID" value="TMQ71810.1"/>
    <property type="molecule type" value="Genomic_DNA"/>
</dbReference>
<keyword evidence="1" id="KW-1133">Transmembrane helix</keyword>
<keyword evidence="1" id="KW-0472">Membrane</keyword>
<comment type="caution">
    <text evidence="2">The sequence shown here is derived from an EMBL/GenBank/DDBJ whole genome shotgun (WGS) entry which is preliminary data.</text>
</comment>
<proteinExistence type="predicted"/>
<reference evidence="2 3" key="1">
    <citation type="journal article" date="2019" name="Nat. Microbiol.">
        <title>Mediterranean grassland soil C-N compound turnover is dependent on rainfall and depth, and is mediated by genomically divergent microorganisms.</title>
        <authorList>
            <person name="Diamond S."/>
            <person name="Andeer P.F."/>
            <person name="Li Z."/>
            <person name="Crits-Christoph A."/>
            <person name="Burstein D."/>
            <person name="Anantharaman K."/>
            <person name="Lane K.R."/>
            <person name="Thomas B.C."/>
            <person name="Pan C."/>
            <person name="Northen T.R."/>
            <person name="Banfield J.F."/>
        </authorList>
    </citation>
    <scope>NUCLEOTIDE SEQUENCE [LARGE SCALE GENOMIC DNA]</scope>
    <source>
        <strain evidence="2">WS_11</strain>
    </source>
</reference>
<dbReference type="AlphaFoldDB" id="A0A538U7E1"/>
<feature type="transmembrane region" description="Helical" evidence="1">
    <location>
        <begin position="20"/>
        <end position="41"/>
    </location>
</feature>